<feature type="domain" description="UspA" evidence="2">
    <location>
        <begin position="151"/>
        <end position="280"/>
    </location>
</feature>
<dbReference type="InterPro" id="IPR006016">
    <property type="entry name" value="UspA"/>
</dbReference>
<dbReference type="CDD" id="cd00293">
    <property type="entry name" value="USP-like"/>
    <property type="match status" value="2"/>
</dbReference>
<evidence type="ECO:0000259" key="2">
    <source>
        <dbReference type="Pfam" id="PF00582"/>
    </source>
</evidence>
<dbReference type="Proteomes" id="UP000199370">
    <property type="component" value="Unassembled WGS sequence"/>
</dbReference>
<dbReference type="SUPFAM" id="SSF52402">
    <property type="entry name" value="Adenine nucleotide alpha hydrolases-like"/>
    <property type="match status" value="2"/>
</dbReference>
<dbReference type="InterPro" id="IPR006015">
    <property type="entry name" value="Universal_stress_UspA"/>
</dbReference>
<evidence type="ECO:0000256" key="1">
    <source>
        <dbReference type="ARBA" id="ARBA00008791"/>
    </source>
</evidence>
<proteinExistence type="inferred from homology"/>
<organism evidence="3 4">
    <name type="scientific">Haloarchaeobius iranensis</name>
    <dbReference type="NCBI Taxonomy" id="996166"/>
    <lineage>
        <taxon>Archaea</taxon>
        <taxon>Methanobacteriati</taxon>
        <taxon>Methanobacteriota</taxon>
        <taxon>Stenosarchaea group</taxon>
        <taxon>Halobacteria</taxon>
        <taxon>Halobacteriales</taxon>
        <taxon>Halorubellaceae</taxon>
        <taxon>Haloarchaeobius</taxon>
    </lineage>
</organism>
<comment type="similarity">
    <text evidence="1">Belongs to the universal stress protein A family.</text>
</comment>
<evidence type="ECO:0000313" key="4">
    <source>
        <dbReference type="Proteomes" id="UP000199370"/>
    </source>
</evidence>
<dbReference type="AlphaFoldDB" id="A0A1G9ZM96"/>
<accession>A0A1G9ZM96</accession>
<protein>
    <submittedName>
        <fullName evidence="3">Nucleotide-binding universal stress protein, UspA family</fullName>
    </submittedName>
</protein>
<name>A0A1G9ZM96_9EURY</name>
<dbReference type="Pfam" id="PF00582">
    <property type="entry name" value="Usp"/>
    <property type="match status" value="2"/>
</dbReference>
<dbReference type="InterPro" id="IPR014729">
    <property type="entry name" value="Rossmann-like_a/b/a_fold"/>
</dbReference>
<feature type="domain" description="UspA" evidence="2">
    <location>
        <begin position="4"/>
        <end position="132"/>
    </location>
</feature>
<dbReference type="RefSeq" id="WP_089735376.1">
    <property type="nucleotide sequence ID" value="NZ_FNIA01000021.1"/>
</dbReference>
<dbReference type="Gene3D" id="3.40.50.620">
    <property type="entry name" value="HUPs"/>
    <property type="match status" value="2"/>
</dbReference>
<dbReference type="PRINTS" id="PR01438">
    <property type="entry name" value="UNVRSLSTRESS"/>
</dbReference>
<dbReference type="OrthoDB" id="107030at2157"/>
<reference evidence="3 4" key="1">
    <citation type="submission" date="2016-10" db="EMBL/GenBank/DDBJ databases">
        <authorList>
            <person name="de Groot N.N."/>
        </authorList>
    </citation>
    <scope>NUCLEOTIDE SEQUENCE [LARGE SCALE GENOMIC DNA]</scope>
    <source>
        <strain evidence="4">EB21,IBRC-M 10013,KCTC 4048</strain>
    </source>
</reference>
<evidence type="ECO:0000313" key="3">
    <source>
        <dbReference type="EMBL" id="SDN22245.1"/>
    </source>
</evidence>
<dbReference type="STRING" id="996166.SAMN05192554_12122"/>
<sequence length="285" mass="31173">MRAVLATDLSDAIETAIESRTCLECLQRYGIDEIDLVTVTSPNVTAGMPGSDIGGRTKRGLERQRGKLEAEGFGVRTHVMRGTPHRRINGLAERIDADLLIVGSRGQSPLEQRFIGGTARNVARTAARPLLVQRILEHGEEDHEVAAEHLFQRILYATDFSENAERAFEQFDHLETAAQEVTLLHVAPPGRRANGDPDAVSDAEARLGELADQLEERGIETRVVVREGAAVEEILAAEQQFQPTSVLMGSRGRSRMRRLLLGSVSEEVTARADCNVLLVPPAGSR</sequence>
<keyword evidence="4" id="KW-1185">Reference proteome</keyword>
<dbReference type="PANTHER" id="PTHR46268">
    <property type="entry name" value="STRESS RESPONSE PROTEIN NHAX"/>
    <property type="match status" value="1"/>
</dbReference>
<gene>
    <name evidence="3" type="ORF">SAMN05192554_12122</name>
</gene>
<dbReference type="PANTHER" id="PTHR46268:SF6">
    <property type="entry name" value="UNIVERSAL STRESS PROTEIN UP12"/>
    <property type="match status" value="1"/>
</dbReference>
<dbReference type="EMBL" id="FNIA01000021">
    <property type="protein sequence ID" value="SDN22245.1"/>
    <property type="molecule type" value="Genomic_DNA"/>
</dbReference>